<dbReference type="HOGENOM" id="CLU_010194_8_2_1"/>
<evidence type="ECO:0000256" key="2">
    <source>
        <dbReference type="ARBA" id="ARBA00023002"/>
    </source>
</evidence>
<evidence type="ECO:0000256" key="1">
    <source>
        <dbReference type="ARBA" id="ARBA00006484"/>
    </source>
</evidence>
<proteinExistence type="inferred from homology"/>
<evidence type="ECO:0000313" key="5">
    <source>
        <dbReference type="Proteomes" id="UP000053342"/>
    </source>
</evidence>
<dbReference type="AlphaFoldDB" id="A0A0D2DLB3"/>
<dbReference type="RefSeq" id="XP_016263431.1">
    <property type="nucleotide sequence ID" value="XM_016405225.1"/>
</dbReference>
<keyword evidence="5" id="KW-1185">Reference proteome</keyword>
<dbReference type="Pfam" id="PF13561">
    <property type="entry name" value="adh_short_C2"/>
    <property type="match status" value="1"/>
</dbReference>
<dbReference type="SUPFAM" id="SSF51735">
    <property type="entry name" value="NAD(P)-binding Rossmann-fold domains"/>
    <property type="match status" value="1"/>
</dbReference>
<dbReference type="GeneID" id="27356415"/>
<dbReference type="PANTHER" id="PTHR42901">
    <property type="entry name" value="ALCOHOL DEHYDROGENASE"/>
    <property type="match status" value="1"/>
</dbReference>
<dbReference type="GO" id="GO:0016491">
    <property type="term" value="F:oxidoreductase activity"/>
    <property type="evidence" value="ECO:0007669"/>
    <property type="project" value="UniProtKB-KW"/>
</dbReference>
<dbReference type="PANTHER" id="PTHR42901:SF1">
    <property type="entry name" value="ALCOHOL DEHYDROGENASE"/>
    <property type="match status" value="1"/>
</dbReference>
<keyword evidence="2" id="KW-0560">Oxidoreductase</keyword>
<evidence type="ECO:0000256" key="3">
    <source>
        <dbReference type="SAM" id="MobiDB-lite"/>
    </source>
</evidence>
<comment type="similarity">
    <text evidence="1">Belongs to the short-chain dehydrogenases/reductases (SDR) family.</text>
</comment>
<dbReference type="OrthoDB" id="1933717at2759"/>
<reference evidence="4 5" key="1">
    <citation type="submission" date="2015-01" db="EMBL/GenBank/DDBJ databases">
        <title>The Genome Sequence of Exophiala oligosperma CBS72588.</title>
        <authorList>
            <consortium name="The Broad Institute Genomics Platform"/>
            <person name="Cuomo C."/>
            <person name="de Hoog S."/>
            <person name="Gorbushina A."/>
            <person name="Stielow B."/>
            <person name="Teixiera M."/>
            <person name="Abouelleil A."/>
            <person name="Chapman S.B."/>
            <person name="Priest M."/>
            <person name="Young S.K."/>
            <person name="Wortman J."/>
            <person name="Nusbaum C."/>
            <person name="Birren B."/>
        </authorList>
    </citation>
    <scope>NUCLEOTIDE SEQUENCE [LARGE SCALE GENOMIC DNA]</scope>
    <source>
        <strain evidence="4 5">CBS 72588</strain>
    </source>
</reference>
<name>A0A0D2DLB3_9EURO</name>
<dbReference type="EMBL" id="KN847335">
    <property type="protein sequence ID" value="KIW43215.1"/>
    <property type="molecule type" value="Genomic_DNA"/>
</dbReference>
<evidence type="ECO:0000313" key="4">
    <source>
        <dbReference type="EMBL" id="KIW43215.1"/>
    </source>
</evidence>
<dbReference type="Gene3D" id="3.40.50.720">
    <property type="entry name" value="NAD(P)-binding Rossmann-like Domain"/>
    <property type="match status" value="1"/>
</dbReference>
<dbReference type="PRINTS" id="PR00081">
    <property type="entry name" value="GDHRDH"/>
</dbReference>
<organism evidence="4 5">
    <name type="scientific">Exophiala oligosperma</name>
    <dbReference type="NCBI Taxonomy" id="215243"/>
    <lineage>
        <taxon>Eukaryota</taxon>
        <taxon>Fungi</taxon>
        <taxon>Dikarya</taxon>
        <taxon>Ascomycota</taxon>
        <taxon>Pezizomycotina</taxon>
        <taxon>Eurotiomycetes</taxon>
        <taxon>Chaetothyriomycetidae</taxon>
        <taxon>Chaetothyriales</taxon>
        <taxon>Herpotrichiellaceae</taxon>
        <taxon>Exophiala</taxon>
    </lineage>
</organism>
<dbReference type="InterPro" id="IPR036291">
    <property type="entry name" value="NAD(P)-bd_dom_sf"/>
</dbReference>
<sequence length="292" mass="31582">MSYPSFTKTYHHSSYPAISPSRPELSVKDKTVIVTGAGDGSIGGTVALSFARAGAKKIALIARTETSLEATKAKIAEAFPDAEVMVVTADVSRAESVGMAAHSIRAGLGAWDVFAHCAAVAPTHTTIAGADEDEWWHAFEINTRFSSHFAKHFLPKCRPGATYIGTNAGACYLPATKFPKSSAYCASKLATAKLDEFLAAENPQLRVFTVHPGVVETNMTKGFIGSRRSGVVLDDAELVGDFMVWLVSPESEFLRGRYVWCNWDVEEMIAKKAEIENNPTLLTMTLGGWPFQ</sequence>
<dbReference type="Proteomes" id="UP000053342">
    <property type="component" value="Unassembled WGS sequence"/>
</dbReference>
<dbReference type="CDD" id="cd05233">
    <property type="entry name" value="SDR_c"/>
    <property type="match status" value="1"/>
</dbReference>
<protein>
    <submittedName>
        <fullName evidence="4">Uncharacterized protein</fullName>
    </submittedName>
</protein>
<accession>A0A0D2DLB3</accession>
<dbReference type="InterPro" id="IPR002347">
    <property type="entry name" value="SDR_fam"/>
</dbReference>
<feature type="region of interest" description="Disordered" evidence="3">
    <location>
        <begin position="1"/>
        <end position="21"/>
    </location>
</feature>
<dbReference type="VEuPathDB" id="FungiDB:PV06_04341"/>
<gene>
    <name evidence="4" type="ORF">PV06_04341</name>
</gene>
<dbReference type="STRING" id="215243.A0A0D2DLB3"/>